<dbReference type="AlphaFoldDB" id="A0A9X5B4M6"/>
<dbReference type="RefSeq" id="WP_160897940.1">
    <property type="nucleotide sequence ID" value="NZ_WMEX01000001.1"/>
</dbReference>
<dbReference type="Proteomes" id="UP000460751">
    <property type="component" value="Unassembled WGS sequence"/>
</dbReference>
<comment type="caution">
    <text evidence="1">The sequence shown here is derived from an EMBL/GenBank/DDBJ whole genome shotgun (WGS) entry which is preliminary data.</text>
</comment>
<protein>
    <submittedName>
        <fullName evidence="1">Uncharacterized protein</fullName>
    </submittedName>
</protein>
<reference evidence="1 2" key="1">
    <citation type="submission" date="2019-11" db="EMBL/GenBank/DDBJ databases">
        <title>Genome sequences of 17 halophilic strains isolated from different environments.</title>
        <authorList>
            <person name="Furrow R.E."/>
        </authorList>
    </citation>
    <scope>NUCLEOTIDE SEQUENCE [LARGE SCALE GENOMIC DNA]</scope>
    <source>
        <strain evidence="1 2">22507_15_FS</strain>
    </source>
</reference>
<name>A0A9X5B4M6_9GAMM</name>
<dbReference type="EMBL" id="WMEX01000001">
    <property type="protein sequence ID" value="MYL25528.1"/>
    <property type="molecule type" value="Genomic_DNA"/>
</dbReference>
<evidence type="ECO:0000313" key="1">
    <source>
        <dbReference type="EMBL" id="MYL25528.1"/>
    </source>
</evidence>
<gene>
    <name evidence="1" type="ORF">GLW01_01825</name>
</gene>
<organism evidence="1 2">
    <name type="scientific">Vreelandella halophila</name>
    <dbReference type="NCBI Taxonomy" id="86177"/>
    <lineage>
        <taxon>Bacteria</taxon>
        <taxon>Pseudomonadati</taxon>
        <taxon>Pseudomonadota</taxon>
        <taxon>Gammaproteobacteria</taxon>
        <taxon>Oceanospirillales</taxon>
        <taxon>Halomonadaceae</taxon>
        <taxon>Vreelandella</taxon>
    </lineage>
</organism>
<keyword evidence="2" id="KW-1185">Reference proteome</keyword>
<accession>A0A9X5B4M6</accession>
<dbReference type="OrthoDB" id="9342527at2"/>
<evidence type="ECO:0000313" key="2">
    <source>
        <dbReference type="Proteomes" id="UP000460751"/>
    </source>
</evidence>
<proteinExistence type="predicted"/>
<sequence>MSWIRSLIGISCLAFGSLEPTWATLAPPAKPEPPPRVDIEKLPADFFDWDGPRYLKPKDTWLDQAGHWVVRRRRIHSRHVEALGQGIDQTLSGQTWVDQDNDSYLRLGAFNRYTEDGKMGFEPEARFKLDVPTSEEKFRIIVESDANDLAPLSEQQQRGTLTPEEADENSFTAGALRFLSPLSERWNASTDVGARLHMPLEFFARARTWSDWQLSREWRLRVDQRVFWYLQEGWISRSWFGVHRPLGPHWRFRASSEVRWVHRKRGFEMAQIFRLQRRYRNRHFVRLRFGVLGDTFNNWARTEYFTDMLYRKRLHDDWLYGEIIPSLRYRREEDFQPEASLTFRIEMFFSSSGDLQ</sequence>